<keyword evidence="2" id="KW-1185">Reference proteome</keyword>
<dbReference type="PANTHER" id="PTHR15571">
    <property type="entry name" value="GEM-ASSOCIATED PROTEIN 4"/>
    <property type="match status" value="1"/>
</dbReference>
<sequence>MPLERALKLLNRLLQSALKYISQELLFSSVMCLCELLESNSKQWSLVKELCTESLQLVCKGITYITNDVLPGLPGRKEKSTKEEQLAIWDTILQVGSTSEKVAQECCEIIMTEATSTSSCYQLNHRSLTVALACHLERCTIAEWKNTLVTLRGLLSSFSMIPYSSQFSGYLPLNIHAMQVSSLMYHIIKCSALAMQVSSYMYHIIKCYLLAMQVSSLMYHIIKCSALAMQDLLQTKRAACFDNHSRLFLAGQVFCHACTGFGLIPNRNQEGLLVLVYEILARLENEEERSKVREWRLIHSDMLRAARGISELPQDRDILVKKAQDLLG</sequence>
<dbReference type="AlphaFoldDB" id="A0A2G8LQR0"/>
<comment type="caution">
    <text evidence="1">The sequence shown here is derived from an EMBL/GenBank/DDBJ whole genome shotgun (WGS) entry which is preliminary data.</text>
</comment>
<proteinExistence type="predicted"/>
<accession>A0A2G8LQR0</accession>
<dbReference type="EMBL" id="MRZV01000009">
    <property type="protein sequence ID" value="PIK62607.1"/>
    <property type="molecule type" value="Genomic_DNA"/>
</dbReference>
<protein>
    <submittedName>
        <fullName evidence="1">Uncharacterized protein</fullName>
    </submittedName>
</protein>
<evidence type="ECO:0000313" key="1">
    <source>
        <dbReference type="EMBL" id="PIK62607.1"/>
    </source>
</evidence>
<gene>
    <name evidence="1" type="ORF">BSL78_00503</name>
</gene>
<dbReference type="Proteomes" id="UP000230750">
    <property type="component" value="Unassembled WGS sequence"/>
</dbReference>
<dbReference type="PANTHER" id="PTHR15571:SF2">
    <property type="entry name" value="GEM-ASSOCIATED PROTEIN 4"/>
    <property type="match status" value="1"/>
</dbReference>
<name>A0A2G8LQR0_STIJA</name>
<dbReference type="GO" id="GO:0000387">
    <property type="term" value="P:spliceosomal snRNP assembly"/>
    <property type="evidence" value="ECO:0007669"/>
    <property type="project" value="InterPro"/>
</dbReference>
<evidence type="ECO:0000313" key="2">
    <source>
        <dbReference type="Proteomes" id="UP000230750"/>
    </source>
</evidence>
<dbReference type="GO" id="GO:0032797">
    <property type="term" value="C:SMN complex"/>
    <property type="evidence" value="ECO:0007669"/>
    <property type="project" value="InterPro"/>
</dbReference>
<organism evidence="1 2">
    <name type="scientific">Stichopus japonicus</name>
    <name type="common">Sea cucumber</name>
    <dbReference type="NCBI Taxonomy" id="307972"/>
    <lineage>
        <taxon>Eukaryota</taxon>
        <taxon>Metazoa</taxon>
        <taxon>Echinodermata</taxon>
        <taxon>Eleutherozoa</taxon>
        <taxon>Echinozoa</taxon>
        <taxon>Holothuroidea</taxon>
        <taxon>Aspidochirotacea</taxon>
        <taxon>Aspidochirotida</taxon>
        <taxon>Stichopodidae</taxon>
        <taxon>Apostichopus</taxon>
    </lineage>
</organism>
<reference evidence="1 2" key="1">
    <citation type="journal article" date="2017" name="PLoS Biol.">
        <title>The sea cucumber genome provides insights into morphological evolution and visceral regeneration.</title>
        <authorList>
            <person name="Zhang X."/>
            <person name="Sun L."/>
            <person name="Yuan J."/>
            <person name="Sun Y."/>
            <person name="Gao Y."/>
            <person name="Zhang L."/>
            <person name="Li S."/>
            <person name="Dai H."/>
            <person name="Hamel J.F."/>
            <person name="Liu C."/>
            <person name="Yu Y."/>
            <person name="Liu S."/>
            <person name="Lin W."/>
            <person name="Guo K."/>
            <person name="Jin S."/>
            <person name="Xu P."/>
            <person name="Storey K.B."/>
            <person name="Huan P."/>
            <person name="Zhang T."/>
            <person name="Zhou Y."/>
            <person name="Zhang J."/>
            <person name="Lin C."/>
            <person name="Li X."/>
            <person name="Xing L."/>
            <person name="Huo D."/>
            <person name="Sun M."/>
            <person name="Wang L."/>
            <person name="Mercier A."/>
            <person name="Li F."/>
            <person name="Yang H."/>
            <person name="Xiang J."/>
        </authorList>
    </citation>
    <scope>NUCLEOTIDE SEQUENCE [LARGE SCALE GENOMIC DNA]</scope>
    <source>
        <strain evidence="1">Shaxun</strain>
        <tissue evidence="1">Muscle</tissue>
    </source>
</reference>
<dbReference type="GO" id="GO:0006364">
    <property type="term" value="P:rRNA processing"/>
    <property type="evidence" value="ECO:0007669"/>
    <property type="project" value="InterPro"/>
</dbReference>
<dbReference type="InterPro" id="IPR033265">
    <property type="entry name" value="GEMIN4"/>
</dbReference>